<evidence type="ECO:0000256" key="6">
    <source>
        <dbReference type="ARBA" id="ARBA00022989"/>
    </source>
</evidence>
<evidence type="ECO:0000256" key="5">
    <source>
        <dbReference type="ARBA" id="ARBA00022857"/>
    </source>
</evidence>
<comment type="similarity">
    <text evidence="2">Belongs to the short-chain dehydrogenases/reductases (SDR) family.</text>
</comment>
<evidence type="ECO:0000256" key="16">
    <source>
        <dbReference type="SAM" id="SignalP"/>
    </source>
</evidence>
<reference evidence="19 20" key="1">
    <citation type="submission" date="2020-05" db="EMBL/GenBank/DDBJ databases">
        <title>Identification and distribution of gene clusters putatively required for synthesis of sphingolipid metabolism inhibitors in phylogenetically diverse species of the filamentous fungus Fusarium.</title>
        <authorList>
            <person name="Kim H.-S."/>
            <person name="Busman M."/>
            <person name="Brown D.W."/>
            <person name="Divon H."/>
            <person name="Uhlig S."/>
            <person name="Proctor R.H."/>
        </authorList>
    </citation>
    <scope>NUCLEOTIDE SEQUENCE [LARGE SCALE GENOMIC DNA]</scope>
    <source>
        <strain evidence="19 20">NRRL 25211</strain>
    </source>
</reference>
<dbReference type="CDD" id="cd00118">
    <property type="entry name" value="LysM"/>
    <property type="match status" value="2"/>
</dbReference>
<evidence type="ECO:0000256" key="11">
    <source>
        <dbReference type="ARBA" id="ARBA00044955"/>
    </source>
</evidence>
<evidence type="ECO:0000259" key="18">
    <source>
        <dbReference type="PROSITE" id="PS51782"/>
    </source>
</evidence>
<dbReference type="Pfam" id="PF01822">
    <property type="entry name" value="WSC"/>
    <property type="match status" value="1"/>
</dbReference>
<dbReference type="CDD" id="cd05339">
    <property type="entry name" value="17beta-HSDXI-like_SDR_c"/>
    <property type="match status" value="1"/>
</dbReference>
<keyword evidence="15" id="KW-0964">Secreted</keyword>
<evidence type="ECO:0000256" key="14">
    <source>
        <dbReference type="ARBA" id="ARBA00082544"/>
    </source>
</evidence>
<evidence type="ECO:0000256" key="8">
    <source>
        <dbReference type="ARBA" id="ARBA00023098"/>
    </source>
</evidence>
<keyword evidence="4" id="KW-0812">Transmembrane</keyword>
<keyword evidence="5" id="KW-0521">NADP</keyword>
<sequence>MKLSSVLCGVFAALTVAFPKEYLSLATWGVEGYAKDNPIGITTGGKGGKTVTVTTAEELVAAVKGTEPKIVKLKGKVTLPSRLKVGSNTSLIGVGLTAHITGAGVDVYHGDNVILQNLKITHILDNDCITIRNSTRVWVDHNEFASDINQGPDHYDGQVDIIRASDWITVSWNYFHDHWKSSLVGNDATFRDLDFGHLHVTYHHNYWRNMGTRGPAGRFGHQHVYNNLYEDFLYQAIHSRSDNQVLVEGNVFRGNTSEALSTYGLVIPMDSPNTCTCGDEELDGYANLGAKNDWGKARVNITQKGNFYKADYKYKLTPLKLVPTVAKLGAGVGRIWIFPEKGDTRPPPPPVACLSHIHISKANDTCDSLALEYSVSSAEIFINNPDILDCYDMVEDVPICLPFQCNTYQVKENDTCGSVSESLGITIKDFISLNPWIRNDCGYFPSGTITLGKFVCTTPSDGHYNRTINKSNPADSNYADEVVPRPENADLAANQECGRCYTVKEGDDCRSVLGQHDMSLSLFTAANPSISPINCTTSLIPGQAYCVGPTKDSLPESYPPPAYWRQGCYFSANEDFYGPTRALTGPKLSHIKPLSISSCQAYCLSLSLPVFGLRNGDTCICDDRLRMDSRPNKIWGCGSLCGYGNEACSPEQHPIEVFSSQELLAVEYVNIGCFESKEEYVILGKNYMEWRDGTLEECAHFCHNSDYFALQTEYYSPVEQDNFCICGNQLNPSIKKLKGEKESADGKGDVCKRNRGTNIYTTNSKFLIGIIGTIGICLIINKILNRIILYKSSTTQSWDWSKEIVLITGGSGGIGSEMVNKFSRRNIRVVSFDIHPPKSTLSTNAHFYKVDVTSPHSINEAMEQVRRDVGDPTVLINNAGIALGKDILACTADQVKQMVQVNLLAHFWLVQELLPSMVKQKHGHVVTIASVASFITIASNIDYSCTKAALVAFHEGLTQDLKHRYNARDILTSIVFPYWVRTPLIQNLATHSTFHDPLQEPNDVAEAIVDHVLNGRRGDLFLPGYACLLSGIRGFPAWMQEMIRDSKAGVLRETSF</sequence>
<dbReference type="InterPro" id="IPR012334">
    <property type="entry name" value="Pectin_lyas_fold"/>
</dbReference>
<dbReference type="PROSITE" id="PS51782">
    <property type="entry name" value="LYSM"/>
    <property type="match status" value="2"/>
</dbReference>
<dbReference type="PROSITE" id="PS51212">
    <property type="entry name" value="WSC"/>
    <property type="match status" value="1"/>
</dbReference>
<evidence type="ECO:0000256" key="12">
    <source>
        <dbReference type="ARBA" id="ARBA00059620"/>
    </source>
</evidence>
<feature type="signal peptide" evidence="16">
    <location>
        <begin position="1"/>
        <end position="17"/>
    </location>
</feature>
<comment type="similarity">
    <text evidence="11">Belongs to the secreted LysM effector family.</text>
</comment>
<dbReference type="AlphaFoldDB" id="A0A8H5L7C8"/>
<keyword evidence="7" id="KW-0560">Oxidoreductase</keyword>
<dbReference type="GO" id="GO:0000272">
    <property type="term" value="P:polysaccharide catabolic process"/>
    <property type="evidence" value="ECO:0007669"/>
    <property type="project" value="UniProtKB-KW"/>
</dbReference>
<dbReference type="Pfam" id="PF00544">
    <property type="entry name" value="Pectate_lyase_4"/>
    <property type="match status" value="1"/>
</dbReference>
<evidence type="ECO:0000256" key="2">
    <source>
        <dbReference type="ARBA" id="ARBA00006484"/>
    </source>
</evidence>
<keyword evidence="15" id="KW-0119">Carbohydrate metabolism</keyword>
<feature type="chain" id="PRO_5034135813" description="Short-chain dehydrogenase/reductase 3" evidence="16">
    <location>
        <begin position="18"/>
        <end position="1056"/>
    </location>
</feature>
<feature type="domain" description="LysM" evidence="18">
    <location>
        <begin position="499"/>
        <end position="547"/>
    </location>
</feature>
<dbReference type="InterPro" id="IPR002022">
    <property type="entry name" value="Pec_lyase"/>
</dbReference>
<dbReference type="Pfam" id="PF01476">
    <property type="entry name" value="LysM"/>
    <property type="match status" value="2"/>
</dbReference>
<protein>
    <recommendedName>
        <fullName evidence="13">Short-chain dehydrogenase/reductase 3</fullName>
    </recommendedName>
    <alternativeName>
        <fullName evidence="14">Retinal short-chain dehydrogenase/reductase 1</fullName>
    </alternativeName>
</protein>
<dbReference type="GO" id="GO:0016829">
    <property type="term" value="F:lyase activity"/>
    <property type="evidence" value="ECO:0007669"/>
    <property type="project" value="UniProtKB-KW"/>
</dbReference>
<dbReference type="GO" id="GO:0016020">
    <property type="term" value="C:membrane"/>
    <property type="evidence" value="ECO:0007669"/>
    <property type="project" value="UniProtKB-SubCell"/>
</dbReference>
<evidence type="ECO:0000313" key="19">
    <source>
        <dbReference type="EMBL" id="KAF5585406.1"/>
    </source>
</evidence>
<comment type="similarity">
    <text evidence="3 15">Belongs to the polysaccharide lyase 1 family.</text>
</comment>
<evidence type="ECO:0000256" key="1">
    <source>
        <dbReference type="ARBA" id="ARBA00004141"/>
    </source>
</evidence>
<keyword evidence="10 15" id="KW-0456">Lyase</keyword>
<gene>
    <name evidence="19" type="ORF">FPANT_7515</name>
</gene>
<dbReference type="SMART" id="SM00656">
    <property type="entry name" value="Amb_all"/>
    <property type="match status" value="1"/>
</dbReference>
<keyword evidence="16" id="KW-0732">Signal</keyword>
<comment type="subcellular location">
    <subcellularLocation>
        <location evidence="1">Membrane</location>
        <topology evidence="1">Multi-pass membrane protein</topology>
    </subcellularLocation>
    <subcellularLocation>
        <location evidence="15">Secreted</location>
    </subcellularLocation>
</comment>
<organism evidence="19 20">
    <name type="scientific">Fusarium pseudoanthophilum</name>
    <dbReference type="NCBI Taxonomy" id="48495"/>
    <lineage>
        <taxon>Eukaryota</taxon>
        <taxon>Fungi</taxon>
        <taxon>Dikarya</taxon>
        <taxon>Ascomycota</taxon>
        <taxon>Pezizomycotina</taxon>
        <taxon>Sordariomycetes</taxon>
        <taxon>Hypocreomycetidae</taxon>
        <taxon>Hypocreales</taxon>
        <taxon>Nectriaceae</taxon>
        <taxon>Fusarium</taxon>
        <taxon>Fusarium fujikuroi species complex</taxon>
    </lineage>
</organism>
<comment type="caution">
    <text evidence="19">The sequence shown here is derived from an EMBL/GenBank/DDBJ whole genome shotgun (WGS) entry which is preliminary data.</text>
</comment>
<comment type="function">
    <text evidence="12">Catalyzes the reduction of all-trans-retinal to all-trans-retinol in the presence of NADPH.</text>
</comment>
<dbReference type="InterPro" id="IPR002889">
    <property type="entry name" value="WSC_carb-bd"/>
</dbReference>
<dbReference type="GO" id="GO:0005576">
    <property type="term" value="C:extracellular region"/>
    <property type="evidence" value="ECO:0007669"/>
    <property type="project" value="UniProtKB-SubCell"/>
</dbReference>
<evidence type="ECO:0000256" key="13">
    <source>
        <dbReference type="ARBA" id="ARBA00068717"/>
    </source>
</evidence>
<dbReference type="InterPro" id="IPR002347">
    <property type="entry name" value="SDR_fam"/>
</dbReference>
<dbReference type="GO" id="GO:0052650">
    <property type="term" value="F:all-trans-retinol dehydrogenase (NADP+) activity"/>
    <property type="evidence" value="ECO:0007669"/>
    <property type="project" value="UniProtKB-ARBA"/>
</dbReference>
<evidence type="ECO:0000256" key="10">
    <source>
        <dbReference type="ARBA" id="ARBA00023239"/>
    </source>
</evidence>
<dbReference type="Gene3D" id="3.40.50.720">
    <property type="entry name" value="NAD(P)-binding Rossmann-like Domain"/>
    <property type="match status" value="1"/>
</dbReference>
<accession>A0A8H5L7C8</accession>
<evidence type="ECO:0000259" key="17">
    <source>
        <dbReference type="PROSITE" id="PS51212"/>
    </source>
</evidence>
<name>A0A8H5L7C8_9HYPO</name>
<dbReference type="InterPro" id="IPR018392">
    <property type="entry name" value="LysM"/>
</dbReference>
<dbReference type="PANTHER" id="PTHR24322">
    <property type="entry name" value="PKSB"/>
    <property type="match status" value="1"/>
</dbReference>
<dbReference type="Proteomes" id="UP000544095">
    <property type="component" value="Unassembled WGS sequence"/>
</dbReference>
<feature type="domain" description="LysM" evidence="18">
    <location>
        <begin position="406"/>
        <end position="451"/>
    </location>
</feature>
<evidence type="ECO:0000256" key="4">
    <source>
        <dbReference type="ARBA" id="ARBA00022692"/>
    </source>
</evidence>
<evidence type="ECO:0000256" key="3">
    <source>
        <dbReference type="ARBA" id="ARBA00010980"/>
    </source>
</evidence>
<feature type="domain" description="WSC" evidence="17">
    <location>
        <begin position="562"/>
        <end position="661"/>
    </location>
</feature>
<evidence type="ECO:0000256" key="7">
    <source>
        <dbReference type="ARBA" id="ARBA00023002"/>
    </source>
</evidence>
<keyword evidence="15" id="KW-0624">Polysaccharide degradation</keyword>
<proteinExistence type="inferred from homology"/>
<dbReference type="PRINTS" id="PR00080">
    <property type="entry name" value="SDRFAMILY"/>
</dbReference>
<dbReference type="SUPFAM" id="SSF51735">
    <property type="entry name" value="NAD(P)-binding Rossmann-fold domains"/>
    <property type="match status" value="1"/>
</dbReference>
<dbReference type="EMBL" id="JAAOAR010000369">
    <property type="protein sequence ID" value="KAF5585406.1"/>
    <property type="molecule type" value="Genomic_DNA"/>
</dbReference>
<dbReference type="SMART" id="SM00257">
    <property type="entry name" value="LysM"/>
    <property type="match status" value="3"/>
</dbReference>
<evidence type="ECO:0000256" key="9">
    <source>
        <dbReference type="ARBA" id="ARBA00023136"/>
    </source>
</evidence>
<keyword evidence="6" id="KW-1133">Transmembrane helix</keyword>
<dbReference type="InterPro" id="IPR036291">
    <property type="entry name" value="NAD(P)-bd_dom_sf"/>
</dbReference>
<dbReference type="Pfam" id="PF00106">
    <property type="entry name" value="adh_short"/>
    <property type="match status" value="1"/>
</dbReference>
<dbReference type="Gene3D" id="3.10.350.10">
    <property type="entry name" value="LysM domain"/>
    <property type="match status" value="2"/>
</dbReference>
<dbReference type="PRINTS" id="PR00081">
    <property type="entry name" value="GDHRDH"/>
</dbReference>
<evidence type="ECO:0000256" key="15">
    <source>
        <dbReference type="RuleBase" id="RU361173"/>
    </source>
</evidence>
<evidence type="ECO:0000313" key="20">
    <source>
        <dbReference type="Proteomes" id="UP000544095"/>
    </source>
</evidence>
<dbReference type="Gene3D" id="2.160.20.10">
    <property type="entry name" value="Single-stranded right-handed beta-helix, Pectin lyase-like"/>
    <property type="match status" value="1"/>
</dbReference>
<keyword evidence="9" id="KW-0472">Membrane</keyword>
<dbReference type="InterPro" id="IPR036779">
    <property type="entry name" value="LysM_dom_sf"/>
</dbReference>
<keyword evidence="20" id="KW-1185">Reference proteome</keyword>
<dbReference type="FunFam" id="3.40.50.720:FF:000131">
    <property type="entry name" value="Short-chain dehydrogenase/reductase 3"/>
    <property type="match status" value="1"/>
</dbReference>
<dbReference type="InterPro" id="IPR011050">
    <property type="entry name" value="Pectin_lyase_fold/virulence"/>
</dbReference>
<keyword evidence="8" id="KW-0443">Lipid metabolism</keyword>
<dbReference type="PANTHER" id="PTHR24322:SF736">
    <property type="entry name" value="RETINOL DEHYDROGENASE 10"/>
    <property type="match status" value="1"/>
</dbReference>
<dbReference type="SUPFAM" id="SSF51126">
    <property type="entry name" value="Pectin lyase-like"/>
    <property type="match status" value="1"/>
</dbReference>